<gene>
    <name evidence="1" type="ORF">PACLA_8A001329</name>
</gene>
<accession>A0A6S7J9N5</accession>
<proteinExistence type="predicted"/>
<sequence>MLHKAREEYYSTIIRDNAHDQKVLFQTVEKLLQKSSVRRYPLANSGRKFADAFADSFLAKIYGVRQDVLARKACLGSSLMNLTKLLVLGILAPSICKLKMS</sequence>
<name>A0A6S7J9N5_PARCT</name>
<evidence type="ECO:0000313" key="1">
    <source>
        <dbReference type="EMBL" id="CAB4009208.1"/>
    </source>
</evidence>
<evidence type="ECO:0000313" key="2">
    <source>
        <dbReference type="Proteomes" id="UP001152795"/>
    </source>
</evidence>
<protein>
    <submittedName>
        <fullName evidence="1">Uncharacterized protein</fullName>
    </submittedName>
</protein>
<reference evidence="1" key="1">
    <citation type="submission" date="2020-04" db="EMBL/GenBank/DDBJ databases">
        <authorList>
            <person name="Alioto T."/>
            <person name="Alioto T."/>
            <person name="Gomez Garrido J."/>
        </authorList>
    </citation>
    <scope>NUCLEOTIDE SEQUENCE</scope>
    <source>
        <strain evidence="1">A484AB</strain>
    </source>
</reference>
<organism evidence="1 2">
    <name type="scientific">Paramuricea clavata</name>
    <name type="common">Red gorgonian</name>
    <name type="synonym">Violescent sea-whip</name>
    <dbReference type="NCBI Taxonomy" id="317549"/>
    <lineage>
        <taxon>Eukaryota</taxon>
        <taxon>Metazoa</taxon>
        <taxon>Cnidaria</taxon>
        <taxon>Anthozoa</taxon>
        <taxon>Octocorallia</taxon>
        <taxon>Malacalcyonacea</taxon>
        <taxon>Plexauridae</taxon>
        <taxon>Paramuricea</taxon>
    </lineage>
</organism>
<dbReference type="Proteomes" id="UP001152795">
    <property type="component" value="Unassembled WGS sequence"/>
</dbReference>
<keyword evidence="2" id="KW-1185">Reference proteome</keyword>
<dbReference type="AlphaFoldDB" id="A0A6S7J9N5"/>
<comment type="caution">
    <text evidence="1">The sequence shown here is derived from an EMBL/GenBank/DDBJ whole genome shotgun (WGS) entry which is preliminary data.</text>
</comment>
<dbReference type="OrthoDB" id="6158911at2759"/>
<dbReference type="EMBL" id="CACRXK020006378">
    <property type="protein sequence ID" value="CAB4009208.1"/>
    <property type="molecule type" value="Genomic_DNA"/>
</dbReference>